<feature type="binding site" evidence="9">
    <location>
        <begin position="352"/>
        <end position="358"/>
    </location>
    <ligand>
        <name>S-adenosyl-L-methionine</name>
        <dbReference type="ChEBI" id="CHEBI:59789"/>
    </ligand>
</feature>
<evidence type="ECO:0000256" key="5">
    <source>
        <dbReference type="ARBA" id="ARBA00022679"/>
    </source>
</evidence>
<sequence length="721" mass="79927">MAKGPKSKLQPPPAPAGKKGSKAAPPPKAAKRVPKKQMLLESDDDSDTEQQQLQEEDSDLDIPSDSDAEELSGSDAEADELSGSDADADGGSSSGSGDEGEEDEEEEEGDDDSDDDPLADDFLADSDEGSEGGDSGVESDESDDLEAKSRAIDEQRLKAEIDAAEDLKINIRSESDEFRLPTAEELEEEAHLPPNLPNLKRRISEIVRVLSNFNKLRQKDVPRKDYINQLKTDIMSYYGYNDFLVEALIEMFPAVELIELLEAFEKRPPECLRTNTLKTRRRDLAAALIPRGFNLDPIGKWSKVGLVVYDSTISAGATTEYMAGHYMKQGASSFLPVMALAPQEKERIVDMAAAPGGKTTYIGALMKNTGIIYANEFNEKRLHGLLGNIHRMGVTNTIVCNYDGKELPKVLGINSVDRVLLDAPCTGTGTIWKDPQIKTSKDIEDIRNCAFVQKQLLLAAIDLVDANSKTGGYIVYSTCSIMIPENEAVIDYALKKRNVKLVPCGLDFGRPGFIRYREHRFHTSLDKTRRFYPHVNNMDGFFVAKLKKLSNTIPMMAESSKASDSAAERADLTGDDEDKKAVLDEQEKGVPDKDEKAVPMKNHKDTKFKTNKGTSVAKATKGVPDRPAKHPENHKKDAMETDGPEKTETNGDGKEVHLVQNKKKGPKRKIASDRTKKLDPKSTSGIKEKKPVSDKKRKKKWQFKLRRDWEAGKKSDKRRKL</sequence>
<dbReference type="InterPro" id="IPR049560">
    <property type="entry name" value="MeTrfase_RsmB-F_NOP2_cat"/>
</dbReference>
<dbReference type="PRINTS" id="PR02012">
    <property type="entry name" value="RCMTNOP2"/>
</dbReference>
<feature type="domain" description="SAM-dependent MTase RsmB/NOP-type" evidence="11">
    <location>
        <begin position="260"/>
        <end position="549"/>
    </location>
</feature>
<dbReference type="Pfam" id="PF01189">
    <property type="entry name" value="Methyltr_RsmB-F"/>
    <property type="match status" value="1"/>
</dbReference>
<dbReference type="InterPro" id="IPR023267">
    <property type="entry name" value="RCMT"/>
</dbReference>
<keyword evidence="13" id="KW-1185">Reference proteome</keyword>
<dbReference type="Pfam" id="PF22458">
    <property type="entry name" value="RsmF-B_ferredox"/>
    <property type="match status" value="1"/>
</dbReference>
<feature type="compositionally biased region" description="Basic and acidic residues" evidence="10">
    <location>
        <begin position="623"/>
        <end position="657"/>
    </location>
</feature>
<name>A0A8T0X4A7_PANVG</name>
<dbReference type="InterPro" id="IPR001678">
    <property type="entry name" value="MeTrfase_RsmB-F_NOP2_dom"/>
</dbReference>
<dbReference type="Proteomes" id="UP000823388">
    <property type="component" value="Chromosome 1N"/>
</dbReference>
<dbReference type="InterPro" id="IPR029063">
    <property type="entry name" value="SAM-dependent_MTases_sf"/>
</dbReference>
<dbReference type="OrthoDB" id="427002at2759"/>
<comment type="caution">
    <text evidence="12">The sequence shown here is derived from an EMBL/GenBank/DDBJ whole genome shotgun (WGS) entry which is preliminary data.</text>
</comment>
<dbReference type="InterPro" id="IPR054728">
    <property type="entry name" value="RsmB-like_ferredoxin"/>
</dbReference>
<feature type="binding site" evidence="9">
    <location>
        <position position="403"/>
    </location>
    <ligand>
        <name>S-adenosyl-L-methionine</name>
        <dbReference type="ChEBI" id="CHEBI:59789"/>
    </ligand>
</feature>
<feature type="binding site" evidence="9">
    <location>
        <position position="422"/>
    </location>
    <ligand>
        <name>S-adenosyl-L-methionine</name>
        <dbReference type="ChEBI" id="CHEBI:59789"/>
    </ligand>
</feature>
<proteinExistence type="inferred from homology"/>
<dbReference type="FunFam" id="3.30.70.1170:FF:000001">
    <property type="entry name" value="Ribosomal RNA methyltransferase Nop2"/>
    <property type="match status" value="1"/>
</dbReference>
<feature type="compositionally biased region" description="Basic and acidic residues" evidence="10">
    <location>
        <begin position="670"/>
        <end position="694"/>
    </location>
</feature>
<evidence type="ECO:0000313" key="12">
    <source>
        <dbReference type="EMBL" id="KAG2653647.1"/>
    </source>
</evidence>
<feature type="compositionally biased region" description="Acidic residues" evidence="10">
    <location>
        <begin position="98"/>
        <end position="144"/>
    </location>
</feature>
<dbReference type="PRINTS" id="PR02008">
    <property type="entry name" value="RCMTFAMILY"/>
</dbReference>
<dbReference type="GO" id="GO:0005730">
    <property type="term" value="C:nucleolus"/>
    <property type="evidence" value="ECO:0007669"/>
    <property type="project" value="UniProtKB-SubCell"/>
</dbReference>
<dbReference type="NCBIfam" id="TIGR00446">
    <property type="entry name" value="nop2p"/>
    <property type="match status" value="1"/>
</dbReference>
<dbReference type="FunFam" id="3.40.50.150:FF:000241">
    <property type="entry name" value="S-adenosyl-L-methionine-dependent methyltransferase superfamily protein"/>
    <property type="match status" value="1"/>
</dbReference>
<dbReference type="AlphaFoldDB" id="A0A8T0X4A7"/>
<dbReference type="PANTHER" id="PTHR22807">
    <property type="entry name" value="NOP2 YEAST -RELATED NOL1/NOP2/FMU SUN DOMAIN-CONTAINING"/>
    <property type="match status" value="1"/>
</dbReference>
<feature type="compositionally biased region" description="Basic residues" evidence="10">
    <location>
        <begin position="660"/>
        <end position="669"/>
    </location>
</feature>
<keyword evidence="5 9" id="KW-0808">Transferase</keyword>
<feature type="binding site" evidence="9">
    <location>
        <position position="376"/>
    </location>
    <ligand>
        <name>S-adenosyl-L-methionine</name>
        <dbReference type="ChEBI" id="CHEBI:59789"/>
    </ligand>
</feature>
<feature type="active site" description="Nucleophile" evidence="9">
    <location>
        <position position="479"/>
    </location>
</feature>
<keyword evidence="8" id="KW-0539">Nucleus</keyword>
<evidence type="ECO:0000256" key="2">
    <source>
        <dbReference type="ARBA" id="ARBA00007494"/>
    </source>
</evidence>
<dbReference type="GO" id="GO:0000470">
    <property type="term" value="P:maturation of LSU-rRNA"/>
    <property type="evidence" value="ECO:0007669"/>
    <property type="project" value="TreeGrafter"/>
</dbReference>
<reference evidence="12 13" key="1">
    <citation type="submission" date="2020-05" db="EMBL/GenBank/DDBJ databases">
        <title>WGS assembly of Panicum virgatum.</title>
        <authorList>
            <person name="Lovell J.T."/>
            <person name="Jenkins J."/>
            <person name="Shu S."/>
            <person name="Juenger T.E."/>
            <person name="Schmutz J."/>
        </authorList>
    </citation>
    <scope>NUCLEOTIDE SEQUENCE [LARGE SCALE GENOMIC DNA]</scope>
    <source>
        <strain evidence="13">cv. AP13</strain>
    </source>
</reference>
<dbReference type="Gene3D" id="3.40.50.150">
    <property type="entry name" value="Vaccinia Virus protein VP39"/>
    <property type="match status" value="1"/>
</dbReference>
<dbReference type="PANTHER" id="PTHR22807:SF30">
    <property type="entry name" value="28S RRNA (CYTOSINE(4447)-C(5))-METHYLTRANSFERASE-RELATED"/>
    <property type="match status" value="1"/>
</dbReference>
<protein>
    <recommendedName>
        <fullName evidence="11">SAM-dependent MTase RsmB/NOP-type domain-containing protein</fullName>
    </recommendedName>
</protein>
<feature type="compositionally biased region" description="Basic and acidic residues" evidence="10">
    <location>
        <begin position="705"/>
        <end position="714"/>
    </location>
</feature>
<organism evidence="12 13">
    <name type="scientific">Panicum virgatum</name>
    <name type="common">Blackwell switchgrass</name>
    <dbReference type="NCBI Taxonomy" id="38727"/>
    <lineage>
        <taxon>Eukaryota</taxon>
        <taxon>Viridiplantae</taxon>
        <taxon>Streptophyta</taxon>
        <taxon>Embryophyta</taxon>
        <taxon>Tracheophyta</taxon>
        <taxon>Spermatophyta</taxon>
        <taxon>Magnoliopsida</taxon>
        <taxon>Liliopsida</taxon>
        <taxon>Poales</taxon>
        <taxon>Poaceae</taxon>
        <taxon>PACMAD clade</taxon>
        <taxon>Panicoideae</taxon>
        <taxon>Panicodae</taxon>
        <taxon>Paniceae</taxon>
        <taxon>Panicinae</taxon>
        <taxon>Panicum</taxon>
        <taxon>Panicum sect. Hiantes</taxon>
    </lineage>
</organism>
<evidence type="ECO:0000256" key="6">
    <source>
        <dbReference type="ARBA" id="ARBA00022691"/>
    </source>
</evidence>
<dbReference type="InterPro" id="IPR011023">
    <property type="entry name" value="Nop2p"/>
</dbReference>
<dbReference type="PROSITE" id="PS01153">
    <property type="entry name" value="NOL1_NOP2_SUN"/>
    <property type="match status" value="1"/>
</dbReference>
<evidence type="ECO:0000256" key="9">
    <source>
        <dbReference type="PROSITE-ProRule" id="PRU01023"/>
    </source>
</evidence>
<comment type="similarity">
    <text evidence="2 9">Belongs to the class I-like SAM-binding methyltransferase superfamily. RsmB/NOP family.</text>
</comment>
<dbReference type="SUPFAM" id="SSF53335">
    <property type="entry name" value="S-adenosyl-L-methionine-dependent methyltransferases"/>
    <property type="match status" value="1"/>
</dbReference>
<dbReference type="Gene3D" id="3.30.70.1170">
    <property type="entry name" value="Sun protein, domain 3"/>
    <property type="match status" value="1"/>
</dbReference>
<feature type="compositionally biased region" description="Basic residues" evidence="10">
    <location>
        <begin position="695"/>
        <end position="704"/>
    </location>
</feature>
<evidence type="ECO:0000256" key="8">
    <source>
        <dbReference type="ARBA" id="ARBA00023242"/>
    </source>
</evidence>
<keyword evidence="6 9" id="KW-0949">S-adenosyl-L-methionine</keyword>
<evidence type="ECO:0000256" key="4">
    <source>
        <dbReference type="ARBA" id="ARBA00022603"/>
    </source>
</evidence>
<dbReference type="EMBL" id="CM029038">
    <property type="protein sequence ID" value="KAG2653647.1"/>
    <property type="molecule type" value="Genomic_DNA"/>
</dbReference>
<keyword evidence="3" id="KW-0690">Ribosome biogenesis</keyword>
<evidence type="ECO:0000313" key="13">
    <source>
        <dbReference type="Proteomes" id="UP000823388"/>
    </source>
</evidence>
<dbReference type="GO" id="GO:0070475">
    <property type="term" value="P:rRNA base methylation"/>
    <property type="evidence" value="ECO:0007669"/>
    <property type="project" value="TreeGrafter"/>
</dbReference>
<comment type="subcellular location">
    <subcellularLocation>
        <location evidence="1">Nucleus</location>
        <location evidence="1">Nucleolus</location>
    </subcellularLocation>
</comment>
<dbReference type="GO" id="GO:0009383">
    <property type="term" value="F:rRNA (cytosine-C5-)-methyltransferase activity"/>
    <property type="evidence" value="ECO:0007669"/>
    <property type="project" value="TreeGrafter"/>
</dbReference>
<evidence type="ECO:0000259" key="11">
    <source>
        <dbReference type="PROSITE" id="PS51686"/>
    </source>
</evidence>
<evidence type="ECO:0000256" key="1">
    <source>
        <dbReference type="ARBA" id="ARBA00004604"/>
    </source>
</evidence>
<evidence type="ECO:0000256" key="10">
    <source>
        <dbReference type="SAM" id="MobiDB-lite"/>
    </source>
</evidence>
<feature type="region of interest" description="Disordered" evidence="10">
    <location>
        <begin position="557"/>
        <end position="721"/>
    </location>
</feature>
<feature type="region of interest" description="Disordered" evidence="10">
    <location>
        <begin position="1"/>
        <end position="151"/>
    </location>
</feature>
<evidence type="ECO:0000256" key="3">
    <source>
        <dbReference type="ARBA" id="ARBA00022517"/>
    </source>
</evidence>
<feature type="compositionally biased region" description="Acidic residues" evidence="10">
    <location>
        <begin position="41"/>
        <end position="88"/>
    </location>
</feature>
<dbReference type="PROSITE" id="PS51686">
    <property type="entry name" value="SAM_MT_RSMB_NOP"/>
    <property type="match status" value="1"/>
</dbReference>
<dbReference type="InterPro" id="IPR018314">
    <property type="entry name" value="RsmB/NOL1/NOP2-like_CS"/>
</dbReference>
<keyword evidence="4 9" id="KW-0489">Methyltransferase</keyword>
<evidence type="ECO:0000256" key="7">
    <source>
        <dbReference type="ARBA" id="ARBA00022884"/>
    </source>
</evidence>
<accession>A0A8T0X4A7</accession>
<dbReference type="GO" id="GO:0003723">
    <property type="term" value="F:RNA binding"/>
    <property type="evidence" value="ECO:0007669"/>
    <property type="project" value="UniProtKB-UniRule"/>
</dbReference>
<feature type="compositionally biased region" description="Basic and acidic residues" evidence="10">
    <location>
        <begin position="566"/>
        <end position="608"/>
    </location>
</feature>
<dbReference type="InterPro" id="IPR023273">
    <property type="entry name" value="RCMT_NOP2"/>
</dbReference>
<gene>
    <name evidence="12" type="ORF">PVAP13_1NG463300</name>
</gene>
<keyword evidence="7 9" id="KW-0694">RNA-binding</keyword>